<keyword evidence="2" id="KW-0808">Transferase</keyword>
<dbReference type="GO" id="GO:0008153">
    <property type="term" value="P:4-aminobenzoate biosynthetic process"/>
    <property type="evidence" value="ECO:0007669"/>
    <property type="project" value="TreeGrafter"/>
</dbReference>
<dbReference type="GO" id="GO:0005737">
    <property type="term" value="C:cytoplasm"/>
    <property type="evidence" value="ECO:0007669"/>
    <property type="project" value="TreeGrafter"/>
</dbReference>
<dbReference type="PANTHER" id="PTHR11236:SF18">
    <property type="entry name" value="AMINODEOXYCHORISMATE SYNTHASE"/>
    <property type="match status" value="1"/>
</dbReference>
<dbReference type="EC" id="2.6.1.85" evidence="2"/>
<dbReference type="Pfam" id="PF00425">
    <property type="entry name" value="Chorismate_bind"/>
    <property type="match status" value="1"/>
</dbReference>
<dbReference type="PRINTS" id="PR00095">
    <property type="entry name" value="ANTSNTHASEI"/>
</dbReference>
<dbReference type="PANTHER" id="PTHR11236">
    <property type="entry name" value="AMINOBENZOATE/ANTHRANILATE SYNTHASE"/>
    <property type="match status" value="1"/>
</dbReference>
<evidence type="ECO:0000259" key="1">
    <source>
        <dbReference type="Pfam" id="PF00425"/>
    </source>
</evidence>
<sequence length="397" mass="42156">MPESPLLMPRLGATWWQDARLSAADAFFALGANDPAADVVWLEDAVAGVSVIAAGGAVVESASLESLRLDDRLACGWIAYDGSSRWLLPERWVVVDQGRAQLQSRGRAWNLAAVSAGPQAPAVPVLAHPQVDDTAYAAAVRECQEWITRGDSYVACLTTQWHAPKIDPVETHRRLRAQSPVHRGGFMRIGDTAISSISPERFLSAADGEVKTSPIKGTRARHSDPEADARAAEELRSSVKERAENVMIVDLCRNDLHRVCDADSVSVSQLLEVESFPTVHQLVSSVHGRLSGGLGVLDAVRALFPAGSMTGAPKERTMQLLAGLEPSERGLYSGCFGWISGSEGELSMTIRTIVSDSGGTSFGVGGGVTALSDADDEVAEMHLKAKALRAALAASPA</sequence>
<dbReference type="Proteomes" id="UP000195787">
    <property type="component" value="Unassembled WGS sequence"/>
</dbReference>
<accession>A0A1R4FNN3</accession>
<organism evidence="2 3">
    <name type="scientific">Agrococcus casei LMG 22410</name>
    <dbReference type="NCBI Taxonomy" id="1255656"/>
    <lineage>
        <taxon>Bacteria</taxon>
        <taxon>Bacillati</taxon>
        <taxon>Actinomycetota</taxon>
        <taxon>Actinomycetes</taxon>
        <taxon>Micrococcales</taxon>
        <taxon>Microbacteriaceae</taxon>
        <taxon>Agrococcus</taxon>
    </lineage>
</organism>
<dbReference type="GeneID" id="303172654"/>
<dbReference type="SUPFAM" id="SSF56322">
    <property type="entry name" value="ADC synthase"/>
    <property type="match status" value="1"/>
</dbReference>
<gene>
    <name evidence="2" type="ORF">CZ674_05445</name>
</gene>
<evidence type="ECO:0000313" key="2">
    <source>
        <dbReference type="EMBL" id="SJM57352.1"/>
    </source>
</evidence>
<keyword evidence="2" id="KW-0032">Aminotransferase</keyword>
<dbReference type="InterPro" id="IPR019999">
    <property type="entry name" value="Anth_synth_I-like"/>
</dbReference>
<protein>
    <submittedName>
        <fullName evidence="2">Para-aminobenzoate synthase, aminase component</fullName>
        <ecNumber evidence="2">2.6.1.85</ecNumber>
    </submittedName>
</protein>
<proteinExistence type="predicted"/>
<dbReference type="AlphaFoldDB" id="A0A1R4FNN3"/>
<dbReference type="GO" id="GO:0046820">
    <property type="term" value="F:4-amino-4-deoxychorismate synthase activity"/>
    <property type="evidence" value="ECO:0007669"/>
    <property type="project" value="UniProtKB-EC"/>
</dbReference>
<dbReference type="OrthoDB" id="3518032at2"/>
<dbReference type="RefSeq" id="WP_086991533.1">
    <property type="nucleotide sequence ID" value="NZ_FUHU01000026.1"/>
</dbReference>
<dbReference type="GO" id="GO:0000162">
    <property type="term" value="P:L-tryptophan biosynthetic process"/>
    <property type="evidence" value="ECO:0007669"/>
    <property type="project" value="TreeGrafter"/>
</dbReference>
<dbReference type="InterPro" id="IPR005801">
    <property type="entry name" value="ADC_synthase"/>
</dbReference>
<feature type="domain" description="Chorismate-utilising enzyme C-terminal" evidence="1">
    <location>
        <begin position="134"/>
        <end position="384"/>
    </location>
</feature>
<name>A0A1R4FNN3_9MICO</name>
<dbReference type="EMBL" id="FUHU01000026">
    <property type="protein sequence ID" value="SJM57352.1"/>
    <property type="molecule type" value="Genomic_DNA"/>
</dbReference>
<dbReference type="Gene3D" id="3.60.120.10">
    <property type="entry name" value="Anthranilate synthase"/>
    <property type="match status" value="1"/>
</dbReference>
<dbReference type="InterPro" id="IPR015890">
    <property type="entry name" value="Chorismate_C"/>
</dbReference>
<evidence type="ECO:0000313" key="3">
    <source>
        <dbReference type="Proteomes" id="UP000195787"/>
    </source>
</evidence>
<reference evidence="2 3" key="1">
    <citation type="submission" date="2017-02" db="EMBL/GenBank/DDBJ databases">
        <authorList>
            <person name="Peterson S.W."/>
        </authorList>
    </citation>
    <scope>NUCLEOTIDE SEQUENCE [LARGE SCALE GENOMIC DNA]</scope>
    <source>
        <strain evidence="2 3">LMG 22410</strain>
    </source>
</reference>
<keyword evidence="3" id="KW-1185">Reference proteome</keyword>